<dbReference type="EMBL" id="CP097463">
    <property type="protein sequence ID" value="WAX56948.1"/>
    <property type="molecule type" value="Genomic_DNA"/>
</dbReference>
<name>A0ABY7JWK3_9ACTN</name>
<dbReference type="PANTHER" id="PTHR43081:SF19">
    <property type="entry name" value="PH-SENSITIVE ADENYLATE CYCLASE RV1264"/>
    <property type="match status" value="1"/>
</dbReference>
<dbReference type="RefSeq" id="WP_269443482.1">
    <property type="nucleotide sequence ID" value="NZ_CP097463.1"/>
</dbReference>
<dbReference type="CDD" id="cd07302">
    <property type="entry name" value="CHD"/>
    <property type="match status" value="1"/>
</dbReference>
<evidence type="ECO:0000259" key="2">
    <source>
        <dbReference type="PROSITE" id="PS50125"/>
    </source>
</evidence>
<evidence type="ECO:0000313" key="4">
    <source>
        <dbReference type="Proteomes" id="UP001164693"/>
    </source>
</evidence>
<sequence>MTDEPAEDGELESSRAALVAGLDVPALVERAEQLLLGGPRLFTRAQVAERAGMDAERATALWRALGFAQVGDDEVVFTQRDVDTLEAVRAIEQSGVADDELIATMTRILGQTFSRLASGQGQLLVSMLAQHPEHLESEESVLAVLGTLLPLIEQVHEFVWRRQFVAFFNRVATYATSDALASTLVPMAVGFADMSGFTALTRRATEAELGTLLEAFEATTTDVVSAHHGRIVKTIGDEVLFVADTPSRAAEIALDLLERSRADERLPALRIGLASGPVVSRLGDVYGSTVNIASRLTSLSRPGWVLVDRVVAESLAGDGRYQLTARRPESVRGFHHLRQWRLRRASASEPPARRRGRPRGRR</sequence>
<feature type="domain" description="Guanylate cyclase" evidence="2">
    <location>
        <begin position="188"/>
        <end position="297"/>
    </location>
</feature>
<dbReference type="InterPro" id="IPR029787">
    <property type="entry name" value="Nucleotide_cyclase"/>
</dbReference>
<dbReference type="InterPro" id="IPR001054">
    <property type="entry name" value="A/G_cyclase"/>
</dbReference>
<proteinExistence type="inferred from homology"/>
<gene>
    <name evidence="3" type="ORF">M6B22_20855</name>
</gene>
<keyword evidence="4" id="KW-1185">Reference proteome</keyword>
<dbReference type="Gene3D" id="3.30.70.1230">
    <property type="entry name" value="Nucleotide cyclase"/>
    <property type="match status" value="1"/>
</dbReference>
<accession>A0ABY7JWK3</accession>
<organism evidence="3 4">
    <name type="scientific">Jatrophihabitans cynanchi</name>
    <dbReference type="NCBI Taxonomy" id="2944128"/>
    <lineage>
        <taxon>Bacteria</taxon>
        <taxon>Bacillati</taxon>
        <taxon>Actinomycetota</taxon>
        <taxon>Actinomycetes</taxon>
        <taxon>Jatrophihabitantales</taxon>
        <taxon>Jatrophihabitantaceae</taxon>
        <taxon>Jatrophihabitans</taxon>
    </lineage>
</organism>
<dbReference type="SUPFAM" id="SSF55073">
    <property type="entry name" value="Nucleotide cyclase"/>
    <property type="match status" value="1"/>
</dbReference>
<dbReference type="PANTHER" id="PTHR43081">
    <property type="entry name" value="ADENYLATE CYCLASE, TERMINAL-DIFFERENTIATION SPECIFIC-RELATED"/>
    <property type="match status" value="1"/>
</dbReference>
<evidence type="ECO:0000313" key="3">
    <source>
        <dbReference type="EMBL" id="WAX56948.1"/>
    </source>
</evidence>
<dbReference type="SMART" id="SM00044">
    <property type="entry name" value="CYCc"/>
    <property type="match status" value="1"/>
</dbReference>
<dbReference type="Proteomes" id="UP001164693">
    <property type="component" value="Chromosome"/>
</dbReference>
<dbReference type="Pfam" id="PF00211">
    <property type="entry name" value="Guanylate_cyc"/>
    <property type="match status" value="1"/>
</dbReference>
<dbReference type="InterPro" id="IPR050697">
    <property type="entry name" value="Adenylyl/Guanylyl_Cyclase_3/4"/>
</dbReference>
<evidence type="ECO:0000256" key="1">
    <source>
        <dbReference type="ARBA" id="ARBA00005381"/>
    </source>
</evidence>
<protein>
    <submittedName>
        <fullName evidence="3">Adenylate/guanylate cyclase domain-containing protein</fullName>
    </submittedName>
</protein>
<reference evidence="3" key="1">
    <citation type="submission" date="2022-05" db="EMBL/GenBank/DDBJ databases">
        <title>Jatrophihabitans sp. SB3-54 whole genome sequence.</title>
        <authorList>
            <person name="Suh M.K."/>
            <person name="Eom M.K."/>
            <person name="Kim J.S."/>
            <person name="Kim H.S."/>
            <person name="Do H.E."/>
            <person name="Shin Y.K."/>
            <person name="Lee J.-S."/>
        </authorList>
    </citation>
    <scope>NUCLEOTIDE SEQUENCE</scope>
    <source>
        <strain evidence="3">SB3-54</strain>
    </source>
</reference>
<dbReference type="PROSITE" id="PS50125">
    <property type="entry name" value="GUANYLATE_CYCLASE_2"/>
    <property type="match status" value="1"/>
</dbReference>
<comment type="similarity">
    <text evidence="1">Belongs to the adenylyl cyclase class-3 family.</text>
</comment>